<keyword evidence="4" id="KW-0339">Growth factor</keyword>
<feature type="signal peptide" evidence="5">
    <location>
        <begin position="1"/>
        <end position="21"/>
    </location>
</feature>
<gene>
    <name evidence="7" type="ORF">TNCT_681511</name>
</gene>
<proteinExistence type="inferred from homology"/>
<dbReference type="EMBL" id="BMAO01007676">
    <property type="protein sequence ID" value="GFR17738.1"/>
    <property type="molecule type" value="Genomic_DNA"/>
</dbReference>
<evidence type="ECO:0000313" key="7">
    <source>
        <dbReference type="EMBL" id="GFR17738.1"/>
    </source>
</evidence>
<dbReference type="Proteomes" id="UP000887116">
    <property type="component" value="Unassembled WGS sequence"/>
</dbReference>
<sequence length="353" mass="41211">MNWKIFSEFLLILISFKFCESLNLDEEIKQSIQAFGIPQNVPNVLIRFYFSWSEKNSCLPEKLKSFEVQVKNSRHPRYDFTTQVIRKSKFIKAELWIEFHALNYGIMKEKIKKRKYFIDIKPDDSRMKAISLECSSTVANRNLAEISFDITEFYSSLKKLHRKSVQFSVHLHRRKVGRATREFRSTSVKAFVVLHEKNKDCKEHLVGHELQPRLSSFFHPQKSNGFFKLDEKKANRKGISRRVKRETKPKFVQDSCSLKDWQLSFDDIGFDQVIIAPSRASINICSGECVNFRDHLTSYAVIRRVLAIFGEGPKTCCAPVEYDSMMLLLYDVIEDMIVITQYSDMIAKSCGCY</sequence>
<evidence type="ECO:0000259" key="6">
    <source>
        <dbReference type="PROSITE" id="PS51362"/>
    </source>
</evidence>
<feature type="chain" id="PRO_5036500530" description="TGF-beta family profile domain-containing protein" evidence="5">
    <location>
        <begin position="22"/>
        <end position="353"/>
    </location>
</feature>
<evidence type="ECO:0000313" key="8">
    <source>
        <dbReference type="Proteomes" id="UP000887116"/>
    </source>
</evidence>
<dbReference type="SUPFAM" id="SSF57501">
    <property type="entry name" value="Cystine-knot cytokines"/>
    <property type="match status" value="1"/>
</dbReference>
<keyword evidence="3" id="KW-0964">Secreted</keyword>
<keyword evidence="8" id="KW-1185">Reference proteome</keyword>
<dbReference type="SMART" id="SM00204">
    <property type="entry name" value="TGFB"/>
    <property type="match status" value="1"/>
</dbReference>
<evidence type="ECO:0000256" key="4">
    <source>
        <dbReference type="RuleBase" id="RU000354"/>
    </source>
</evidence>
<keyword evidence="5" id="KW-0732">Signal</keyword>
<dbReference type="Gene3D" id="2.10.90.10">
    <property type="entry name" value="Cystine-knot cytokines"/>
    <property type="match status" value="1"/>
</dbReference>
<evidence type="ECO:0000256" key="5">
    <source>
        <dbReference type="SAM" id="SignalP"/>
    </source>
</evidence>
<dbReference type="GO" id="GO:0005615">
    <property type="term" value="C:extracellular space"/>
    <property type="evidence" value="ECO:0007669"/>
    <property type="project" value="TreeGrafter"/>
</dbReference>
<accession>A0A8X6JAN2</accession>
<dbReference type="AlphaFoldDB" id="A0A8X6JAN2"/>
<dbReference type="GO" id="GO:0005125">
    <property type="term" value="F:cytokine activity"/>
    <property type="evidence" value="ECO:0007669"/>
    <property type="project" value="TreeGrafter"/>
</dbReference>
<organism evidence="7 8">
    <name type="scientific">Trichonephila clavata</name>
    <name type="common">Joro spider</name>
    <name type="synonym">Nephila clavata</name>
    <dbReference type="NCBI Taxonomy" id="2740835"/>
    <lineage>
        <taxon>Eukaryota</taxon>
        <taxon>Metazoa</taxon>
        <taxon>Ecdysozoa</taxon>
        <taxon>Arthropoda</taxon>
        <taxon>Chelicerata</taxon>
        <taxon>Arachnida</taxon>
        <taxon>Araneae</taxon>
        <taxon>Araneomorphae</taxon>
        <taxon>Entelegynae</taxon>
        <taxon>Araneoidea</taxon>
        <taxon>Nephilidae</taxon>
        <taxon>Trichonephila</taxon>
    </lineage>
</organism>
<dbReference type="PROSITE" id="PS51362">
    <property type="entry name" value="TGF_BETA_2"/>
    <property type="match status" value="1"/>
</dbReference>
<feature type="domain" description="TGF-beta family profile" evidence="6">
    <location>
        <begin position="242"/>
        <end position="353"/>
    </location>
</feature>
<protein>
    <recommendedName>
        <fullName evidence="6">TGF-beta family profile domain-containing protein</fullName>
    </recommendedName>
</protein>
<dbReference type="InterPro" id="IPR015615">
    <property type="entry name" value="TGF-beta-rel"/>
</dbReference>
<evidence type="ECO:0000256" key="2">
    <source>
        <dbReference type="ARBA" id="ARBA00006656"/>
    </source>
</evidence>
<dbReference type="GO" id="GO:0008083">
    <property type="term" value="F:growth factor activity"/>
    <property type="evidence" value="ECO:0007669"/>
    <property type="project" value="UniProtKB-KW"/>
</dbReference>
<dbReference type="CDD" id="cd13756">
    <property type="entry name" value="TGF_beta_BMPs_GDFs"/>
    <property type="match status" value="1"/>
</dbReference>
<evidence type="ECO:0000256" key="3">
    <source>
        <dbReference type="ARBA" id="ARBA00022525"/>
    </source>
</evidence>
<reference evidence="7" key="1">
    <citation type="submission" date="2020-07" db="EMBL/GenBank/DDBJ databases">
        <title>Multicomponent nature underlies the extraordinary mechanical properties of spider dragline silk.</title>
        <authorList>
            <person name="Kono N."/>
            <person name="Nakamura H."/>
            <person name="Mori M."/>
            <person name="Yoshida Y."/>
            <person name="Ohtoshi R."/>
            <person name="Malay A.D."/>
            <person name="Moran D.A.P."/>
            <person name="Tomita M."/>
            <person name="Numata K."/>
            <person name="Arakawa K."/>
        </authorList>
    </citation>
    <scope>NUCLEOTIDE SEQUENCE</scope>
</reference>
<comment type="similarity">
    <text evidence="2 4">Belongs to the TGF-beta family.</text>
</comment>
<dbReference type="InterPro" id="IPR001839">
    <property type="entry name" value="TGF-b_C"/>
</dbReference>
<dbReference type="OrthoDB" id="6427922at2759"/>
<comment type="caution">
    <text evidence="7">The sequence shown here is derived from an EMBL/GenBank/DDBJ whole genome shotgun (WGS) entry which is preliminary data.</text>
</comment>
<name>A0A8X6JAN2_TRICU</name>
<dbReference type="InterPro" id="IPR029034">
    <property type="entry name" value="Cystine-knot_cytokine"/>
</dbReference>
<dbReference type="Pfam" id="PF00019">
    <property type="entry name" value="TGF_beta"/>
    <property type="match status" value="1"/>
</dbReference>
<evidence type="ECO:0000256" key="1">
    <source>
        <dbReference type="ARBA" id="ARBA00004613"/>
    </source>
</evidence>
<dbReference type="PANTHER" id="PTHR11848">
    <property type="entry name" value="TGF-BETA FAMILY"/>
    <property type="match status" value="1"/>
</dbReference>
<comment type="subcellular location">
    <subcellularLocation>
        <location evidence="1">Secreted</location>
    </subcellularLocation>
</comment>